<reference evidence="3 4" key="1">
    <citation type="submission" date="2018-08" db="EMBL/GenBank/DDBJ databases">
        <title>A genome reference for cultivated species of the human gut microbiota.</title>
        <authorList>
            <person name="Zou Y."/>
            <person name="Xue W."/>
            <person name="Luo G."/>
        </authorList>
    </citation>
    <scope>NUCLEOTIDE SEQUENCE [LARGE SCALE GENOMIC DNA]</scope>
    <source>
        <strain evidence="3 4">AF38-2</strain>
    </source>
</reference>
<name>A0A415KB99_9BACE</name>
<evidence type="ECO:0000256" key="1">
    <source>
        <dbReference type="ARBA" id="ARBA00007637"/>
    </source>
</evidence>
<feature type="domain" description="NAD-dependent epimerase/dehydratase" evidence="2">
    <location>
        <begin position="3"/>
        <end position="217"/>
    </location>
</feature>
<dbReference type="EMBL" id="QROO01000035">
    <property type="protein sequence ID" value="RHL33505.1"/>
    <property type="molecule type" value="Genomic_DNA"/>
</dbReference>
<sequence length="302" mass="34157">MKILITGGTGFVGKTLVPYFFSHSLTDICLLVRNRNKAICLFPNIDLKIISTSENEWIEEVINYSPDIVLHMATFFTGKSDDASIKKLIDSNILFTTQLLEAVSHTSCRSFINIGTFTEYLHGAGEYLPNNLYSATKSAVHSIIKYYQTQSQWNWINVVVYSPYGRYNANKKVIDYLVDALDARIPVDFSPGNQVLDFIHVDDMADFFCVLINSLDRLKDSYYQFHLGTGRGYTVREVSDIVEAVWGKPINANWGGRAYSPSDTMYAVAPINKNITVLGWKSSISLEDGIKILYEDIKKHML</sequence>
<evidence type="ECO:0000259" key="2">
    <source>
        <dbReference type="Pfam" id="PF01370"/>
    </source>
</evidence>
<organism evidence="3 4">
    <name type="scientific">Bacteroides xylanisolvens</name>
    <dbReference type="NCBI Taxonomy" id="371601"/>
    <lineage>
        <taxon>Bacteria</taxon>
        <taxon>Pseudomonadati</taxon>
        <taxon>Bacteroidota</taxon>
        <taxon>Bacteroidia</taxon>
        <taxon>Bacteroidales</taxon>
        <taxon>Bacteroidaceae</taxon>
        <taxon>Bacteroides</taxon>
    </lineage>
</organism>
<dbReference type="SUPFAM" id="SSF51735">
    <property type="entry name" value="NAD(P)-binding Rossmann-fold domains"/>
    <property type="match status" value="1"/>
</dbReference>
<dbReference type="Proteomes" id="UP000284495">
    <property type="component" value="Unassembled WGS sequence"/>
</dbReference>
<dbReference type="Gene3D" id="3.40.50.720">
    <property type="entry name" value="NAD(P)-binding Rossmann-like Domain"/>
    <property type="match status" value="1"/>
</dbReference>
<dbReference type="PANTHER" id="PTHR43000">
    <property type="entry name" value="DTDP-D-GLUCOSE 4,6-DEHYDRATASE-RELATED"/>
    <property type="match status" value="1"/>
</dbReference>
<protein>
    <submittedName>
        <fullName evidence="3">NAD(P)-dependent oxidoreductase</fullName>
    </submittedName>
</protein>
<dbReference type="InterPro" id="IPR001509">
    <property type="entry name" value="Epimerase_deHydtase"/>
</dbReference>
<dbReference type="Pfam" id="PF01370">
    <property type="entry name" value="Epimerase"/>
    <property type="match status" value="1"/>
</dbReference>
<dbReference type="InterPro" id="IPR036291">
    <property type="entry name" value="NAD(P)-bd_dom_sf"/>
</dbReference>
<dbReference type="AlphaFoldDB" id="A0A415KB99"/>
<accession>A0A415KB99</accession>
<evidence type="ECO:0000313" key="4">
    <source>
        <dbReference type="Proteomes" id="UP000284495"/>
    </source>
</evidence>
<gene>
    <name evidence="3" type="ORF">DW027_21630</name>
</gene>
<comment type="caution">
    <text evidence="3">The sequence shown here is derived from an EMBL/GenBank/DDBJ whole genome shotgun (WGS) entry which is preliminary data.</text>
</comment>
<proteinExistence type="inferred from homology"/>
<comment type="similarity">
    <text evidence="1">Belongs to the NAD(P)-dependent epimerase/dehydratase family.</text>
</comment>
<evidence type="ECO:0000313" key="3">
    <source>
        <dbReference type="EMBL" id="RHL33505.1"/>
    </source>
</evidence>
<dbReference type="RefSeq" id="WP_118219987.1">
    <property type="nucleotide sequence ID" value="NZ_JAQEAW010000032.1"/>
</dbReference>